<evidence type="ECO:0000259" key="2">
    <source>
        <dbReference type="Pfam" id="PF07007"/>
    </source>
</evidence>
<comment type="caution">
    <text evidence="3">The sequence shown here is derived from an EMBL/GenBank/DDBJ whole genome shotgun (WGS) entry which is preliminary data.</text>
</comment>
<dbReference type="InterPro" id="IPR009739">
    <property type="entry name" value="LprI-like_N"/>
</dbReference>
<dbReference type="AlphaFoldDB" id="A0A2N7VML0"/>
<dbReference type="Pfam" id="PF07007">
    <property type="entry name" value="LprI"/>
    <property type="match status" value="1"/>
</dbReference>
<keyword evidence="1" id="KW-0732">Signal</keyword>
<dbReference type="EMBL" id="PNYA01000015">
    <property type="protein sequence ID" value="PMS18380.1"/>
    <property type="molecule type" value="Genomic_DNA"/>
</dbReference>
<reference evidence="3 4" key="1">
    <citation type="submission" date="2018-01" db="EMBL/GenBank/DDBJ databases">
        <title>Whole genome analyses suggest that Burkholderia sensu lato contains two further novel genera in the rhizoxinica-symbiotica group Mycetohabitans gen. nov., and Trinickia gen. nov.: implications for the evolution of diazotrophy and nodulation in the Burkholderiaceae.</title>
        <authorList>
            <person name="Estrada-de los Santos P."/>
            <person name="Palmer M."/>
            <person name="Chavez-Ramirez B."/>
            <person name="Beukes C."/>
            <person name="Steenkamp E.T."/>
            <person name="Hirsch A.M."/>
            <person name="Manyaka P."/>
            <person name="Maluk M."/>
            <person name="Lafos M."/>
            <person name="Crook M."/>
            <person name="Gross E."/>
            <person name="Simon M.F."/>
            <person name="Bueno dos Reis Junior F."/>
            <person name="Poole P.S."/>
            <person name="Venter S.N."/>
            <person name="James E.K."/>
        </authorList>
    </citation>
    <scope>NUCLEOTIDE SEQUENCE [LARGE SCALE GENOMIC DNA]</scope>
    <source>
        <strain evidence="3 4">GIMN1.004</strain>
    </source>
</reference>
<evidence type="ECO:0000313" key="3">
    <source>
        <dbReference type="EMBL" id="PMS18380.1"/>
    </source>
</evidence>
<dbReference type="Proteomes" id="UP000235616">
    <property type="component" value="Unassembled WGS sequence"/>
</dbReference>
<protein>
    <recommendedName>
        <fullName evidence="2">Lysozyme inhibitor LprI-like N-terminal domain-containing protein</fullName>
    </recommendedName>
</protein>
<dbReference type="Gene3D" id="1.20.1270.180">
    <property type="match status" value="1"/>
</dbReference>
<feature type="domain" description="Lysozyme inhibitor LprI-like N-terminal" evidence="2">
    <location>
        <begin position="40"/>
        <end position="129"/>
    </location>
</feature>
<evidence type="ECO:0000313" key="4">
    <source>
        <dbReference type="Proteomes" id="UP000235616"/>
    </source>
</evidence>
<keyword evidence="4" id="KW-1185">Reference proteome</keyword>
<feature type="signal peptide" evidence="1">
    <location>
        <begin position="1"/>
        <end position="23"/>
    </location>
</feature>
<feature type="chain" id="PRO_5014782680" description="Lysozyme inhibitor LprI-like N-terminal domain-containing protein" evidence="1">
    <location>
        <begin position="24"/>
        <end position="139"/>
    </location>
</feature>
<sequence>MKMRFLKVMISLSVMSFSTAVLAVDCDSPPGGVGLDSAQANLQCVERVQKENDKKLNASYKKLLGILRDNSDEENFSHSQLVSTERAWIAFRDAECELKASLAGGAHQWRVVNQAQCISDMTAERTSQLNKYYEDASDN</sequence>
<proteinExistence type="predicted"/>
<name>A0A2N7VML0_9BURK</name>
<gene>
    <name evidence="3" type="ORF">C0Z18_17570</name>
</gene>
<evidence type="ECO:0000256" key="1">
    <source>
        <dbReference type="SAM" id="SignalP"/>
    </source>
</evidence>
<organism evidence="3 4">
    <name type="scientific">Trinickia dabaoshanensis</name>
    <dbReference type="NCBI Taxonomy" id="564714"/>
    <lineage>
        <taxon>Bacteria</taxon>
        <taxon>Pseudomonadati</taxon>
        <taxon>Pseudomonadota</taxon>
        <taxon>Betaproteobacteria</taxon>
        <taxon>Burkholderiales</taxon>
        <taxon>Burkholderiaceae</taxon>
        <taxon>Trinickia</taxon>
    </lineage>
</organism>
<accession>A0A2N7VML0</accession>